<keyword evidence="4" id="KW-1185">Reference proteome</keyword>
<evidence type="ECO:0000313" key="4">
    <source>
        <dbReference type="Proteomes" id="UP000292235"/>
    </source>
</evidence>
<dbReference type="Gene3D" id="3.30.70.1430">
    <property type="entry name" value="Multidrug efflux transporter AcrB pore domain"/>
    <property type="match status" value="2"/>
</dbReference>
<feature type="transmembrane region" description="Helical" evidence="2">
    <location>
        <begin position="394"/>
        <end position="414"/>
    </location>
</feature>
<dbReference type="OrthoDB" id="3306666at2"/>
<dbReference type="GO" id="GO:0042910">
    <property type="term" value="F:xenobiotic transmembrane transporter activity"/>
    <property type="evidence" value="ECO:0007669"/>
    <property type="project" value="TreeGrafter"/>
</dbReference>
<dbReference type="AlphaFoldDB" id="A0A4P6PYE4"/>
<dbReference type="InterPro" id="IPR001036">
    <property type="entry name" value="Acrflvin-R"/>
</dbReference>
<feature type="transmembrane region" description="Helical" evidence="2">
    <location>
        <begin position="566"/>
        <end position="586"/>
    </location>
</feature>
<feature type="transmembrane region" description="Helical" evidence="2">
    <location>
        <begin position="989"/>
        <end position="1010"/>
    </location>
</feature>
<feature type="transmembrane region" description="Helical" evidence="2">
    <location>
        <begin position="891"/>
        <end position="910"/>
    </location>
</feature>
<dbReference type="Proteomes" id="UP000292235">
    <property type="component" value="Chromosome"/>
</dbReference>
<dbReference type="Gene3D" id="3.30.2090.10">
    <property type="entry name" value="Multidrug efflux transporter AcrB TolC docking domain, DN and DC subdomains"/>
    <property type="match status" value="3"/>
</dbReference>
<dbReference type="PRINTS" id="PR00702">
    <property type="entry name" value="ACRIFLAVINRP"/>
</dbReference>
<dbReference type="Gene3D" id="1.20.1640.10">
    <property type="entry name" value="Multidrug efflux transporter AcrB transmembrane domain"/>
    <property type="match status" value="3"/>
</dbReference>
<feature type="compositionally biased region" description="Gly residues" evidence="1">
    <location>
        <begin position="253"/>
        <end position="273"/>
    </location>
</feature>
<dbReference type="EMBL" id="CP036455">
    <property type="protein sequence ID" value="QBI53143.1"/>
    <property type="molecule type" value="Genomic_DNA"/>
</dbReference>
<feature type="compositionally biased region" description="Basic and acidic residues" evidence="1">
    <location>
        <begin position="1062"/>
        <end position="1074"/>
    </location>
</feature>
<feature type="transmembrane region" description="Helical" evidence="2">
    <location>
        <begin position="420"/>
        <end position="444"/>
    </location>
</feature>
<feature type="transmembrane region" description="Helical" evidence="2">
    <location>
        <begin position="1022"/>
        <end position="1044"/>
    </location>
</feature>
<keyword evidence="2" id="KW-1133">Transmembrane helix</keyword>
<feature type="transmembrane region" description="Helical" evidence="2">
    <location>
        <begin position="497"/>
        <end position="523"/>
    </location>
</feature>
<accession>A0A4P6PYE4</accession>
<gene>
    <name evidence="3" type="primary">swrC</name>
    <name evidence="3" type="ORF">EKD16_06730</name>
</gene>
<feature type="transmembrane region" description="Helical" evidence="2">
    <location>
        <begin position="917"/>
        <end position="937"/>
    </location>
</feature>
<dbReference type="Gene3D" id="3.30.70.1440">
    <property type="entry name" value="Multidrug efflux transporter AcrB pore domain"/>
    <property type="match status" value="1"/>
</dbReference>
<dbReference type="SUPFAM" id="SSF82714">
    <property type="entry name" value="Multidrug efflux transporter AcrB TolC docking domain, DN and DC subdomains"/>
    <property type="match status" value="2"/>
</dbReference>
<proteinExistence type="predicted"/>
<feature type="transmembrane region" description="Helical" evidence="2">
    <location>
        <begin position="365"/>
        <end position="387"/>
    </location>
</feature>
<dbReference type="KEGG" id="strr:EKD16_06730"/>
<dbReference type="PANTHER" id="PTHR32063:SF0">
    <property type="entry name" value="SWARMING MOTILITY PROTEIN SWRC"/>
    <property type="match status" value="1"/>
</dbReference>
<dbReference type="Pfam" id="PF00873">
    <property type="entry name" value="ACR_tran"/>
    <property type="match status" value="2"/>
</dbReference>
<dbReference type="RefSeq" id="WP_131097559.1">
    <property type="nucleotide sequence ID" value="NZ_CP036455.1"/>
</dbReference>
<feature type="region of interest" description="Disordered" evidence="1">
    <location>
        <begin position="253"/>
        <end position="283"/>
    </location>
</feature>
<feature type="compositionally biased region" description="Low complexity" evidence="1">
    <location>
        <begin position="274"/>
        <end position="283"/>
    </location>
</feature>
<keyword evidence="2" id="KW-0812">Transmembrane</keyword>
<name>A0A4P6PYE4_9ACTN</name>
<evidence type="ECO:0000313" key="3">
    <source>
        <dbReference type="EMBL" id="QBI53143.1"/>
    </source>
</evidence>
<evidence type="ECO:0000256" key="2">
    <source>
        <dbReference type="SAM" id="Phobius"/>
    </source>
</evidence>
<dbReference type="PANTHER" id="PTHR32063">
    <property type="match status" value="1"/>
</dbReference>
<reference evidence="3 4" key="1">
    <citation type="submission" date="2019-02" db="EMBL/GenBank/DDBJ databases">
        <authorList>
            <person name="Khodamoradi S."/>
            <person name="Hahnke R.L."/>
            <person name="Kaempfer P."/>
            <person name="Schumann P."/>
            <person name="Rohde M."/>
            <person name="Steinert M."/>
            <person name="Luzhetskyy A."/>
            <person name="Wink J."/>
            <person name="Ruckert C."/>
        </authorList>
    </citation>
    <scope>NUCLEOTIDE SEQUENCE [LARGE SCALE GENOMIC DNA]</scope>
    <source>
        <strain evidence="3 4">M2</strain>
    </source>
</reference>
<dbReference type="InterPro" id="IPR027463">
    <property type="entry name" value="AcrB_DN_DC_subdom"/>
</dbReference>
<evidence type="ECO:0000256" key="1">
    <source>
        <dbReference type="SAM" id="MobiDB-lite"/>
    </source>
</evidence>
<sequence>MNRLARISLGNRALILLITLAAVVFGVLATVNTQRALMPTIEVPMVNVSAQYQGASPEVVETEVAEPLEQAVQGVPGVVSYTSTSSTGSVQVTAEFDYGDSSDAVVRDVQQAVDQAEALLPEDVDPNVMAFGTDDIPVVMLAAGAGDGDEQALADPLQEQVVPELESIDGVRAAQVTGIRESSVVITPKDDKLEDEGFSVGDVTSALQASGTLTPGGDITQDGETLTVTTGGKLQSVDAVKDVWVTAGGAGAASGGAAAGGAPGAGAGAGAGAAAGMPGAQQSAPEPVRLSEIANVELRTAEASSITRTNGDPSLGVMITKTPDGNTVEISEAVQAAIDDIEPMLGENAEVTVVFDQAPFINDSIVAMAEEGGLGLAFAIIVILVFLLSIRSTLVTAVSIPVSLLVAMIGIQAFGYSLNLLTLGALTVAVGRVVDDSIVVLENIKRHMAYGEEKFTAVFTGVREVATAITSATLTTMAVFLPIGFVGGQTGELFRPFAVTVSLALGASLLVSLTIIPVLAYWFMRPRVVPPEELERIKAEEHRRELRTPLQRMYLPVIRWSTRHRILTLAASVLILIGTVVAAGGLQTSFLGNQGQNTYAVTQELPRGTSLNAADEEAQKVEDTLEGMSWVESYQTSISGGGGGGMAAMMGGGANSVTYTITADPEGDQEVLQERLREAMADVDTDSELRMSAAGAMGGTSLEVDVRADDRETLNEAATMVEEEMRDIPGAADVENSIAASQPALEVDVDGEKAAEEGLSEGAIGQAVSQAFRGSQVGTATIDGTQHDMVVRDISKPSSVDDLEDLKLTSGTGDEIRLGAVADVEEVMQAPELTRSDGVRSATVSASPTADDLGAVSAELTQALNELDLPEGASASLGGVSSDQTEAFTQLGVAMLSAIAIVYLIMVATFKSLMQPLILLVSIPFAATGSIGLLLITGQPMGLAAMIGMLMLIGIVVTNAIVLIDLINQYRDDGMELREAVVEGSRHRLRPILMTALATIGALTPMSLGITGGGAFISQPLAIVVIGGLITSTLLTLVLVPVLYTMAEGRKERRAERRRIKREAALQKAREKGAGKVQTGSDDEATQQGADVGGGSRG</sequence>
<protein>
    <submittedName>
        <fullName evidence="3">Swarming motility protein SwrC</fullName>
    </submittedName>
</protein>
<dbReference type="SUPFAM" id="SSF82693">
    <property type="entry name" value="Multidrug efflux transporter AcrB pore domain, PN1, PN2, PC1 and PC2 subdomains"/>
    <property type="match status" value="2"/>
</dbReference>
<organism evidence="3 4">
    <name type="scientific">Streptomonospora litoralis</name>
    <dbReference type="NCBI Taxonomy" id="2498135"/>
    <lineage>
        <taxon>Bacteria</taxon>
        <taxon>Bacillati</taxon>
        <taxon>Actinomycetota</taxon>
        <taxon>Actinomycetes</taxon>
        <taxon>Streptosporangiales</taxon>
        <taxon>Nocardiopsidaceae</taxon>
        <taxon>Streptomonospora</taxon>
    </lineage>
</organism>
<feature type="transmembrane region" description="Helical" evidence="2">
    <location>
        <begin position="943"/>
        <end position="968"/>
    </location>
</feature>
<feature type="transmembrane region" description="Helical" evidence="2">
    <location>
        <begin position="465"/>
        <end position="485"/>
    </location>
</feature>
<feature type="region of interest" description="Disordered" evidence="1">
    <location>
        <begin position="1054"/>
        <end position="1098"/>
    </location>
</feature>
<dbReference type="Gene3D" id="3.30.70.1320">
    <property type="entry name" value="Multidrug efflux transporter AcrB pore domain like"/>
    <property type="match status" value="2"/>
</dbReference>
<dbReference type="SUPFAM" id="SSF82866">
    <property type="entry name" value="Multidrug efflux transporter AcrB transmembrane domain"/>
    <property type="match status" value="2"/>
</dbReference>
<keyword evidence="2" id="KW-0472">Membrane</keyword>
<dbReference type="GO" id="GO:0005886">
    <property type="term" value="C:plasma membrane"/>
    <property type="evidence" value="ECO:0007669"/>
    <property type="project" value="TreeGrafter"/>
</dbReference>